<keyword evidence="2" id="KW-1185">Reference proteome</keyword>
<dbReference type="Pfam" id="PF11249">
    <property type="entry name" value="DUF3047"/>
    <property type="match status" value="1"/>
</dbReference>
<dbReference type="InterPro" id="IPR021409">
    <property type="entry name" value="DUF3047"/>
</dbReference>
<name>A0A1I4YJ97_9RHOB</name>
<dbReference type="STRING" id="1005928.SAMN04487859_101278"/>
<evidence type="ECO:0008006" key="3">
    <source>
        <dbReference type="Google" id="ProtNLM"/>
    </source>
</evidence>
<dbReference type="Proteomes" id="UP000198599">
    <property type="component" value="Unassembled WGS sequence"/>
</dbReference>
<dbReference type="RefSeq" id="WP_092833495.1">
    <property type="nucleotide sequence ID" value="NZ_FOVP01000001.1"/>
</dbReference>
<sequence length="233" mass="25702">MKKLVLGLGVVILGGFLFWVTRPDAFDTGTPLLANGNAVHLLEGLNTENLPEGWAHRRFFRIPATEYQMTKEGETPVLRCSTEQSASILARDTRIALADLPILSWRWKVTRPIESNVDEATEAGDDHPLRLYLRFANEAGETRGSEIIWSNRKYKPGDYKIIGSFYHYVANGLDANINVWHAQSLDLRQLYSDIGGTGTPTLTVLGVFCDSDNTGGQSDGMFSDITLSAPAKG</sequence>
<gene>
    <name evidence="1" type="ORF">SAMN04487859_101278</name>
</gene>
<evidence type="ECO:0000313" key="1">
    <source>
        <dbReference type="EMBL" id="SFN38111.1"/>
    </source>
</evidence>
<proteinExistence type="predicted"/>
<accession>A0A1I4YJ97</accession>
<organism evidence="1 2">
    <name type="scientific">Roseovarius lutimaris</name>
    <dbReference type="NCBI Taxonomy" id="1005928"/>
    <lineage>
        <taxon>Bacteria</taxon>
        <taxon>Pseudomonadati</taxon>
        <taxon>Pseudomonadota</taxon>
        <taxon>Alphaproteobacteria</taxon>
        <taxon>Rhodobacterales</taxon>
        <taxon>Roseobacteraceae</taxon>
        <taxon>Roseovarius</taxon>
    </lineage>
</organism>
<dbReference type="AlphaFoldDB" id="A0A1I4YJ97"/>
<evidence type="ECO:0000313" key="2">
    <source>
        <dbReference type="Proteomes" id="UP000198599"/>
    </source>
</evidence>
<protein>
    <recommendedName>
        <fullName evidence="3">DUF3047 domain-containing protein</fullName>
    </recommendedName>
</protein>
<reference evidence="2" key="1">
    <citation type="submission" date="2016-10" db="EMBL/GenBank/DDBJ databases">
        <authorList>
            <person name="Varghese N."/>
            <person name="Submissions S."/>
        </authorList>
    </citation>
    <scope>NUCLEOTIDE SEQUENCE [LARGE SCALE GENOMIC DNA]</scope>
    <source>
        <strain evidence="2">DSM 28463</strain>
    </source>
</reference>
<dbReference type="OrthoDB" id="7830613at2"/>
<dbReference type="EMBL" id="FOVP01000001">
    <property type="protein sequence ID" value="SFN38111.1"/>
    <property type="molecule type" value="Genomic_DNA"/>
</dbReference>